<dbReference type="Proteomes" id="UP000075243">
    <property type="component" value="Chromosome 9"/>
</dbReference>
<dbReference type="GO" id="GO:0005634">
    <property type="term" value="C:nucleus"/>
    <property type="evidence" value="ECO:0007669"/>
    <property type="project" value="InterPro"/>
</dbReference>
<dbReference type="InterPro" id="IPR011515">
    <property type="entry name" value="Shugoshin_C"/>
</dbReference>
<protein>
    <submittedName>
        <fullName evidence="6">Shugoshin-1</fullName>
    </submittedName>
</protein>
<dbReference type="PANTHER" id="PTHR34373:SF9">
    <property type="entry name" value="SHUGOSHIN 2"/>
    <property type="match status" value="1"/>
</dbReference>
<dbReference type="OMA" id="CTHHDAS"/>
<dbReference type="Gramene" id="C.cajan_22441.t">
    <property type="protein sequence ID" value="C.cajan_22441.t"/>
    <property type="gene ID" value="C.cajan_22441"/>
</dbReference>
<gene>
    <name evidence="6" type="ORF">KK1_023102</name>
</gene>
<keyword evidence="7" id="KW-1185">Reference proteome</keyword>
<feature type="region of interest" description="Disordered" evidence="4">
    <location>
        <begin position="153"/>
        <end position="237"/>
    </location>
</feature>
<feature type="coiled-coil region" evidence="3">
    <location>
        <begin position="86"/>
        <end position="134"/>
    </location>
</feature>
<dbReference type="EMBL" id="CM003611">
    <property type="protein sequence ID" value="KYP60691.1"/>
    <property type="molecule type" value="Genomic_DNA"/>
</dbReference>
<feature type="compositionally biased region" description="Basic and acidic residues" evidence="4">
    <location>
        <begin position="207"/>
        <end position="217"/>
    </location>
</feature>
<dbReference type="InterPro" id="IPR044693">
    <property type="entry name" value="SGO_plant"/>
</dbReference>
<sequence length="450" mass="50690">MEGGGAIFLDSDSQAVIGGSKAKKVRGVKGDSVSMGVRVGVGTSPNKILANITNLDQQPKQHISTEQLLREKEMLVKVLANRDAIIESCKAELLKCQSNYQKLRKQNGELALTNSQMLAELNSSRQKLRELQLELGSKNGVLHAMRLELTAKEHTVKSKHETDANEVGVCQSKQSDRSLQEDNRGNEKRKRMSKSRSSAPAVVKQVKSTEKVDDKRYSLRRQSAGLKAEKPEPTKDLSEVVEVKDEILQLQENFAKETGPTSLGLKVHDEAREATECDCTQLIPFCYFLLLYESLMHIVCMQLRDLLTLDKLMPKRILKKRGKHILPLSEYLPTCKQLYDSLHSMRRQSNRFRPEKPEATEDLFETDDAKFSVSQLSDNMSEEICPTTSSVTCGQENNCCTIEPQETRRSSVGRPLRRTVEKIVSYKEVPLNVKMRRDKSGIFVIGSQSH</sequence>
<evidence type="ECO:0000313" key="6">
    <source>
        <dbReference type="EMBL" id="KYP60691.1"/>
    </source>
</evidence>
<accession>A0A151T128</accession>
<comment type="similarity">
    <text evidence="1">Belongs to the shugoshin family.</text>
</comment>
<keyword evidence="3" id="KW-0175">Coiled coil</keyword>
<feature type="compositionally biased region" description="Basic and acidic residues" evidence="4">
    <location>
        <begin position="227"/>
        <end position="237"/>
    </location>
</feature>
<dbReference type="STRING" id="3821.A0A151T128"/>
<dbReference type="GO" id="GO:0000775">
    <property type="term" value="C:chromosome, centromeric region"/>
    <property type="evidence" value="ECO:0007669"/>
    <property type="project" value="InterPro"/>
</dbReference>
<organism evidence="6 7">
    <name type="scientific">Cajanus cajan</name>
    <name type="common">Pigeon pea</name>
    <name type="synonym">Cajanus indicus</name>
    <dbReference type="NCBI Taxonomy" id="3821"/>
    <lineage>
        <taxon>Eukaryota</taxon>
        <taxon>Viridiplantae</taxon>
        <taxon>Streptophyta</taxon>
        <taxon>Embryophyta</taxon>
        <taxon>Tracheophyta</taxon>
        <taxon>Spermatophyta</taxon>
        <taxon>Magnoliopsida</taxon>
        <taxon>eudicotyledons</taxon>
        <taxon>Gunneridae</taxon>
        <taxon>Pentapetalae</taxon>
        <taxon>rosids</taxon>
        <taxon>fabids</taxon>
        <taxon>Fabales</taxon>
        <taxon>Fabaceae</taxon>
        <taxon>Papilionoideae</taxon>
        <taxon>50 kb inversion clade</taxon>
        <taxon>NPAAA clade</taxon>
        <taxon>indigoferoid/millettioid clade</taxon>
        <taxon>Phaseoleae</taxon>
        <taxon>Cajanus</taxon>
    </lineage>
</organism>
<name>A0A151T128_CAJCA</name>
<reference evidence="6 7" key="1">
    <citation type="journal article" date="2012" name="Nat. Biotechnol.">
        <title>Draft genome sequence of pigeonpea (Cajanus cajan), an orphan legume crop of resource-poor farmers.</title>
        <authorList>
            <person name="Varshney R.K."/>
            <person name="Chen W."/>
            <person name="Li Y."/>
            <person name="Bharti A.K."/>
            <person name="Saxena R.K."/>
            <person name="Schlueter J.A."/>
            <person name="Donoghue M.T."/>
            <person name="Azam S."/>
            <person name="Fan G."/>
            <person name="Whaley A.M."/>
            <person name="Farmer A.D."/>
            <person name="Sheridan J."/>
            <person name="Iwata A."/>
            <person name="Tuteja R."/>
            <person name="Penmetsa R.V."/>
            <person name="Wu W."/>
            <person name="Upadhyaya H.D."/>
            <person name="Yang S.P."/>
            <person name="Shah T."/>
            <person name="Saxena K.B."/>
            <person name="Michael T."/>
            <person name="McCombie W.R."/>
            <person name="Yang B."/>
            <person name="Zhang G."/>
            <person name="Yang H."/>
            <person name="Wang J."/>
            <person name="Spillane C."/>
            <person name="Cook D.R."/>
            <person name="May G.D."/>
            <person name="Xu X."/>
            <person name="Jackson S.A."/>
        </authorList>
    </citation>
    <scope>NUCLEOTIDE SEQUENCE [LARGE SCALE GENOMIC DNA]</scope>
    <source>
        <strain evidence="7">cv. Asha</strain>
    </source>
</reference>
<evidence type="ECO:0000259" key="5">
    <source>
        <dbReference type="Pfam" id="PF07557"/>
    </source>
</evidence>
<keyword evidence="2" id="KW-0159">Chromosome partition</keyword>
<dbReference type="PANTHER" id="PTHR34373">
    <property type="entry name" value="SHUGOSHIN 2"/>
    <property type="match status" value="1"/>
</dbReference>
<evidence type="ECO:0000256" key="2">
    <source>
        <dbReference type="ARBA" id="ARBA00022829"/>
    </source>
</evidence>
<evidence type="ECO:0000256" key="1">
    <source>
        <dbReference type="ARBA" id="ARBA00010845"/>
    </source>
</evidence>
<evidence type="ECO:0000313" key="7">
    <source>
        <dbReference type="Proteomes" id="UP000075243"/>
    </source>
</evidence>
<proteinExistence type="inferred from homology"/>
<evidence type="ECO:0000256" key="3">
    <source>
        <dbReference type="SAM" id="Coils"/>
    </source>
</evidence>
<dbReference type="GO" id="GO:0034090">
    <property type="term" value="P:maintenance of meiotic sister chromatid cohesion"/>
    <property type="evidence" value="ECO:0007669"/>
    <property type="project" value="InterPro"/>
</dbReference>
<feature type="compositionally biased region" description="Basic and acidic residues" evidence="4">
    <location>
        <begin position="153"/>
        <end position="163"/>
    </location>
</feature>
<feature type="compositionally biased region" description="Basic and acidic residues" evidence="4">
    <location>
        <begin position="174"/>
        <end position="186"/>
    </location>
</feature>
<dbReference type="Pfam" id="PF07557">
    <property type="entry name" value="Shugoshin_C"/>
    <property type="match status" value="1"/>
</dbReference>
<dbReference type="GO" id="GO:0045144">
    <property type="term" value="P:meiotic sister chromatid segregation"/>
    <property type="evidence" value="ECO:0007669"/>
    <property type="project" value="InterPro"/>
</dbReference>
<evidence type="ECO:0000256" key="4">
    <source>
        <dbReference type="SAM" id="MobiDB-lite"/>
    </source>
</evidence>
<feature type="domain" description="Shugoshin C-terminal" evidence="5">
    <location>
        <begin position="413"/>
        <end position="437"/>
    </location>
</feature>
<dbReference type="AlphaFoldDB" id="A0A151T128"/>